<dbReference type="EMBL" id="JAKMXF010000013">
    <property type="protein sequence ID" value="KAI6661360.1"/>
    <property type="molecule type" value="Genomic_DNA"/>
</dbReference>
<dbReference type="PANTHER" id="PTHR46880">
    <property type="entry name" value="RAS-ASSOCIATING DOMAIN-CONTAINING PROTEIN"/>
    <property type="match status" value="1"/>
</dbReference>
<reference evidence="1 2" key="1">
    <citation type="journal article" date="2023" name="BMC Biol.">
        <title>The compact genome of the sponge Oopsacas minuta (Hexactinellida) is lacking key metazoan core genes.</title>
        <authorList>
            <person name="Santini S."/>
            <person name="Schenkelaars Q."/>
            <person name="Jourda C."/>
            <person name="Duchesne M."/>
            <person name="Belahbib H."/>
            <person name="Rocher C."/>
            <person name="Selva M."/>
            <person name="Riesgo A."/>
            <person name="Vervoort M."/>
            <person name="Leys S.P."/>
            <person name="Kodjabachian L."/>
            <person name="Le Bivic A."/>
            <person name="Borchiellini C."/>
            <person name="Claverie J.M."/>
            <person name="Renard E."/>
        </authorList>
    </citation>
    <scope>NUCLEOTIDE SEQUENCE [LARGE SCALE GENOMIC DNA]</scope>
    <source>
        <strain evidence="1">SPO-2</strain>
    </source>
</reference>
<organism evidence="1 2">
    <name type="scientific">Oopsacas minuta</name>
    <dbReference type="NCBI Taxonomy" id="111878"/>
    <lineage>
        <taxon>Eukaryota</taxon>
        <taxon>Metazoa</taxon>
        <taxon>Porifera</taxon>
        <taxon>Hexactinellida</taxon>
        <taxon>Hexasterophora</taxon>
        <taxon>Lyssacinosida</taxon>
        <taxon>Leucopsacidae</taxon>
        <taxon>Oopsacas</taxon>
    </lineage>
</organism>
<name>A0AAV7KKN1_9METZ</name>
<protein>
    <submittedName>
        <fullName evidence="1">Zinc finger protein</fullName>
    </submittedName>
</protein>
<sequence length="177" mass="19597">MYFLEKQETLHTINFADLKELYIQLGNKTLLDLVKGNNANYQSEQIMAELVQAIGDTPEEKLLEGIKKSPYNSLIMDEATDISVIKQHELCVQYLVSDAEVQTRNLKLLEVSQGTTDIITDSIENYLIYEVPMVINLSQLAGSACNGASVMVGAHSGVIIRLKGQVPNFITTHCAAH</sequence>
<keyword evidence="2" id="KW-1185">Reference proteome</keyword>
<evidence type="ECO:0000313" key="2">
    <source>
        <dbReference type="Proteomes" id="UP001165289"/>
    </source>
</evidence>
<dbReference type="PANTHER" id="PTHR46880:SF5">
    <property type="entry name" value="DUF4371 DOMAIN-CONTAINING PROTEIN"/>
    <property type="match status" value="1"/>
</dbReference>
<evidence type="ECO:0000313" key="1">
    <source>
        <dbReference type="EMBL" id="KAI6661360.1"/>
    </source>
</evidence>
<gene>
    <name evidence="1" type="ORF">LOD99_9987</name>
</gene>
<dbReference type="AlphaFoldDB" id="A0AAV7KKN1"/>
<proteinExistence type="predicted"/>
<dbReference type="Proteomes" id="UP001165289">
    <property type="component" value="Unassembled WGS sequence"/>
</dbReference>
<accession>A0AAV7KKN1</accession>
<comment type="caution">
    <text evidence="1">The sequence shown here is derived from an EMBL/GenBank/DDBJ whole genome shotgun (WGS) entry which is preliminary data.</text>
</comment>